<organism evidence="2">
    <name type="scientific">marine sediment metagenome</name>
    <dbReference type="NCBI Taxonomy" id="412755"/>
    <lineage>
        <taxon>unclassified sequences</taxon>
        <taxon>metagenomes</taxon>
        <taxon>ecological metagenomes</taxon>
    </lineage>
</organism>
<comment type="caution">
    <text evidence="2">The sequence shown here is derived from an EMBL/GenBank/DDBJ whole genome shotgun (WGS) entry which is preliminary data.</text>
</comment>
<sequence length="127" mass="13690">MAIDPVCKMEEVMRVEHITLGIEGAELEGEVIDSLAEAQKAGDTIREHRRGIAPTYSDLLGEGRYDPTDPTQLTYAQALNLENYLYLAVVAFGLTQSVTASGIFMVITGIALGGTGVVLYRLSQIVS</sequence>
<evidence type="ECO:0000313" key="2">
    <source>
        <dbReference type="EMBL" id="GAH98264.1"/>
    </source>
</evidence>
<name>X1L757_9ZZZZ</name>
<evidence type="ECO:0000256" key="1">
    <source>
        <dbReference type="SAM" id="Phobius"/>
    </source>
</evidence>
<dbReference type="AlphaFoldDB" id="X1L757"/>
<reference evidence="2" key="1">
    <citation type="journal article" date="2014" name="Front. Microbiol.">
        <title>High frequency of phylogenetically diverse reductive dehalogenase-homologous genes in deep subseafloor sedimentary metagenomes.</title>
        <authorList>
            <person name="Kawai M."/>
            <person name="Futagami T."/>
            <person name="Toyoda A."/>
            <person name="Takaki Y."/>
            <person name="Nishi S."/>
            <person name="Hori S."/>
            <person name="Arai W."/>
            <person name="Tsubouchi T."/>
            <person name="Morono Y."/>
            <person name="Uchiyama I."/>
            <person name="Ito T."/>
            <person name="Fujiyama A."/>
            <person name="Inagaki F."/>
            <person name="Takami H."/>
        </authorList>
    </citation>
    <scope>NUCLEOTIDE SEQUENCE</scope>
    <source>
        <strain evidence="2">Expedition CK06-06</strain>
    </source>
</reference>
<gene>
    <name evidence="2" type="ORF">S06H3_04565</name>
</gene>
<keyword evidence="1" id="KW-1133">Transmembrane helix</keyword>
<keyword evidence="1" id="KW-0812">Transmembrane</keyword>
<proteinExistence type="predicted"/>
<dbReference type="EMBL" id="BARV01001613">
    <property type="protein sequence ID" value="GAH98264.1"/>
    <property type="molecule type" value="Genomic_DNA"/>
</dbReference>
<protein>
    <submittedName>
        <fullName evidence="2">Uncharacterized protein</fullName>
    </submittedName>
</protein>
<keyword evidence="1" id="KW-0472">Membrane</keyword>
<feature type="transmembrane region" description="Helical" evidence="1">
    <location>
        <begin position="102"/>
        <end position="122"/>
    </location>
</feature>
<accession>X1L757</accession>